<proteinExistence type="predicted"/>
<sequence>MFRRIFLARTPCFGHCPVYKLEIYPNGQVNYLGKYFVKMEGFKSWQIEAQAVKKLNDLIEKYDYFKIKEQMATIITTDSPGCITEIIMEDGRKRKIKNDYGCNQWPPKLKAFENQIDQIVNSAEYVEEE</sequence>
<dbReference type="InterPro" id="IPR045497">
    <property type="entry name" value="DUF6438"/>
</dbReference>
<dbReference type="AlphaFoldDB" id="A0A4R6LUA9"/>
<comment type="caution">
    <text evidence="2">The sequence shown here is derived from an EMBL/GenBank/DDBJ whole genome shotgun (WGS) entry which is preliminary data.</text>
</comment>
<dbReference type="OrthoDB" id="7172369at2"/>
<dbReference type="Pfam" id="PF20033">
    <property type="entry name" value="DUF6438"/>
    <property type="match status" value="1"/>
</dbReference>
<protein>
    <recommendedName>
        <fullName evidence="1">DUF6438 domain-containing protein</fullName>
    </recommendedName>
</protein>
<evidence type="ECO:0000313" key="3">
    <source>
        <dbReference type="Proteomes" id="UP000295064"/>
    </source>
</evidence>
<accession>A0A4R6LUA9</accession>
<name>A0A4R6LUA9_9FIRM</name>
<dbReference type="Proteomes" id="UP000295064">
    <property type="component" value="Unassembled WGS sequence"/>
</dbReference>
<organism evidence="2 3">
    <name type="scientific">Halanaerobium saccharolyticum</name>
    <dbReference type="NCBI Taxonomy" id="43595"/>
    <lineage>
        <taxon>Bacteria</taxon>
        <taxon>Bacillati</taxon>
        <taxon>Bacillota</taxon>
        <taxon>Clostridia</taxon>
        <taxon>Halanaerobiales</taxon>
        <taxon>Halanaerobiaceae</taxon>
        <taxon>Halanaerobium</taxon>
    </lineage>
</organism>
<evidence type="ECO:0000259" key="1">
    <source>
        <dbReference type="Pfam" id="PF20033"/>
    </source>
</evidence>
<gene>
    <name evidence="2" type="ORF">DFR79_10813</name>
</gene>
<evidence type="ECO:0000313" key="2">
    <source>
        <dbReference type="EMBL" id="TDO91987.1"/>
    </source>
</evidence>
<reference evidence="2 3" key="1">
    <citation type="submission" date="2019-03" db="EMBL/GenBank/DDBJ databases">
        <title>Subsurface microbial communities from deep shales in Ohio and West Virginia, USA.</title>
        <authorList>
            <person name="Wrighton K."/>
        </authorList>
    </citation>
    <scope>NUCLEOTIDE SEQUENCE [LARGE SCALE GENOMIC DNA]</scope>
    <source>
        <strain evidence="2 3">MA284_T2</strain>
    </source>
</reference>
<dbReference type="RefSeq" id="WP_133514728.1">
    <property type="nucleotide sequence ID" value="NZ_SNWX01000008.1"/>
</dbReference>
<feature type="domain" description="DUF6438" evidence="1">
    <location>
        <begin position="4"/>
        <end position="119"/>
    </location>
</feature>
<dbReference type="EMBL" id="SNWX01000008">
    <property type="protein sequence ID" value="TDO91987.1"/>
    <property type="molecule type" value="Genomic_DNA"/>
</dbReference>